<sequence length="85" mass="9016">MYDICGEAGNMAGAGANGYIAVDLSRVTSETVDAAARLDVPDHIKALGLDLGETAFRDKELLVKFSLQGDAVVKYWPWAPASSKS</sequence>
<dbReference type="AlphaFoldDB" id="A0A1E5NZ84"/>
<protein>
    <submittedName>
        <fullName evidence="1">Uncharacterized protein</fullName>
    </submittedName>
</protein>
<dbReference type="Proteomes" id="UP000095759">
    <property type="component" value="Unassembled WGS sequence"/>
</dbReference>
<evidence type="ECO:0000313" key="2">
    <source>
        <dbReference type="Proteomes" id="UP000095759"/>
    </source>
</evidence>
<organism evidence="1 2">
    <name type="scientific">Streptomyces agglomeratus</name>
    <dbReference type="NCBI Taxonomy" id="285458"/>
    <lineage>
        <taxon>Bacteria</taxon>
        <taxon>Bacillati</taxon>
        <taxon>Actinomycetota</taxon>
        <taxon>Actinomycetes</taxon>
        <taxon>Kitasatosporales</taxon>
        <taxon>Streptomycetaceae</taxon>
        <taxon>Streptomyces</taxon>
    </lineage>
</organism>
<keyword evidence="2" id="KW-1185">Reference proteome</keyword>
<evidence type="ECO:0000313" key="1">
    <source>
        <dbReference type="EMBL" id="OEJ21491.1"/>
    </source>
</evidence>
<name>A0A1E5NZ84_9ACTN</name>
<accession>A0A1E5NZ84</accession>
<proteinExistence type="predicted"/>
<reference evidence="1 2" key="1">
    <citation type="submission" date="2016-08" db="EMBL/GenBank/DDBJ databases">
        <title>Complete genome sequence of Streptomyces agglomeratus strain 6-3-2, a novel anti-MRSA actinomycete isolated from Wuli of Tebit, China.</title>
        <authorList>
            <person name="Chen X."/>
        </authorList>
    </citation>
    <scope>NUCLEOTIDE SEQUENCE [LARGE SCALE GENOMIC DNA]</scope>
    <source>
        <strain evidence="1 2">6-3-2</strain>
    </source>
</reference>
<comment type="caution">
    <text evidence="1">The sequence shown here is derived from an EMBL/GenBank/DDBJ whole genome shotgun (WGS) entry which is preliminary data.</text>
</comment>
<gene>
    <name evidence="1" type="ORF">AS594_38750</name>
</gene>
<dbReference type="EMBL" id="MEHJ01000002">
    <property type="protein sequence ID" value="OEJ21491.1"/>
    <property type="molecule type" value="Genomic_DNA"/>
</dbReference>